<gene>
    <name evidence="4" type="ORF">Megvenef_00957</name>
</gene>
<dbReference type="NCBIfam" id="TIGR00875">
    <property type="entry name" value="fsa_talC_mipB"/>
    <property type="match status" value="1"/>
</dbReference>
<dbReference type="InterPro" id="IPR001585">
    <property type="entry name" value="TAL/FSA"/>
</dbReference>
<dbReference type="InterPro" id="IPR018225">
    <property type="entry name" value="Transaldolase_AS"/>
</dbReference>
<name>A0ABU5NCW2_9RICK</name>
<accession>A0ABU5NCW2</accession>
<keyword evidence="5" id="KW-1185">Reference proteome</keyword>
<reference evidence="4 5" key="1">
    <citation type="submission" date="2023-03" db="EMBL/GenBank/DDBJ databases">
        <title>Host association and intracellularity evolved multiple times independently in the Rickettsiales.</title>
        <authorList>
            <person name="Castelli M."/>
            <person name="Nardi T."/>
            <person name="Gammuto L."/>
            <person name="Bellinzona G."/>
            <person name="Sabaneyeva E."/>
            <person name="Potekhin A."/>
            <person name="Serra V."/>
            <person name="Petroni G."/>
            <person name="Sassera D."/>
        </authorList>
    </citation>
    <scope>NUCLEOTIDE SEQUENCE [LARGE SCALE GENOMIC DNA]</scope>
    <source>
        <strain evidence="4 5">Sr 2-6</strain>
    </source>
</reference>
<dbReference type="Pfam" id="PF00923">
    <property type="entry name" value="TAL_FSA"/>
    <property type="match status" value="1"/>
</dbReference>
<dbReference type="Proteomes" id="UP001291687">
    <property type="component" value="Unassembled WGS sequence"/>
</dbReference>
<evidence type="ECO:0000256" key="3">
    <source>
        <dbReference type="ARBA" id="ARBA00023270"/>
    </source>
</evidence>
<dbReference type="InterPro" id="IPR004731">
    <property type="entry name" value="Transaldolase_3B/F6P_aldolase"/>
</dbReference>
<dbReference type="InterPro" id="IPR033919">
    <property type="entry name" value="TSA/FSA_arc/bac"/>
</dbReference>
<dbReference type="EMBL" id="JARJFB010000067">
    <property type="protein sequence ID" value="MEA0970987.1"/>
    <property type="molecule type" value="Genomic_DNA"/>
</dbReference>
<dbReference type="InterPro" id="IPR013785">
    <property type="entry name" value="Aldolase_TIM"/>
</dbReference>
<proteinExistence type="predicted"/>
<comment type="subcellular location">
    <subcellularLocation>
        <location evidence="1">Cytoplasm</location>
    </subcellularLocation>
</comment>
<dbReference type="PROSITE" id="PS00958">
    <property type="entry name" value="TRANSALDOLASE_2"/>
    <property type="match status" value="1"/>
</dbReference>
<protein>
    <submittedName>
        <fullName evidence="4">Transaldolase family protein</fullName>
    </submittedName>
</protein>
<evidence type="ECO:0000313" key="5">
    <source>
        <dbReference type="Proteomes" id="UP001291687"/>
    </source>
</evidence>
<dbReference type="PANTHER" id="PTHR10683:SF40">
    <property type="entry name" value="FRUCTOSE-6-PHOSPHATE ALDOLASE 1-RELATED"/>
    <property type="match status" value="1"/>
</dbReference>
<keyword evidence="2" id="KW-0963">Cytoplasm</keyword>
<dbReference type="PANTHER" id="PTHR10683">
    <property type="entry name" value="TRANSALDOLASE"/>
    <property type="match status" value="1"/>
</dbReference>
<evidence type="ECO:0000256" key="2">
    <source>
        <dbReference type="ARBA" id="ARBA00022490"/>
    </source>
</evidence>
<dbReference type="Gene3D" id="3.20.20.70">
    <property type="entry name" value="Aldolase class I"/>
    <property type="match status" value="1"/>
</dbReference>
<sequence>MEIFLDSVDLTEIKKYHMYNIVDGITTNPSLMSNSKMDFYETINSICKIVKGDVSVEVASNDFEEMVKEGNKILEVAPNIVVKLPMTWDGLKACKYFRDGGNKVNMTLCFSPNQALLAAKNGATYISPFIGRLEDIGEDGMQLIADIRNIYNNYDFKTKILAASIRTTEHVFEAALCGADVVTIPAKILSQLVEHDLTSKGLEKFNQDWEKSGMKI</sequence>
<evidence type="ECO:0000256" key="1">
    <source>
        <dbReference type="ARBA" id="ARBA00004496"/>
    </source>
</evidence>
<dbReference type="SUPFAM" id="SSF51569">
    <property type="entry name" value="Aldolase"/>
    <property type="match status" value="1"/>
</dbReference>
<evidence type="ECO:0000313" key="4">
    <source>
        <dbReference type="EMBL" id="MEA0970987.1"/>
    </source>
</evidence>
<dbReference type="PROSITE" id="PS01054">
    <property type="entry name" value="TRANSALDOLASE_1"/>
    <property type="match status" value="1"/>
</dbReference>
<dbReference type="RefSeq" id="WP_322776884.1">
    <property type="nucleotide sequence ID" value="NZ_JARJFB010000067.1"/>
</dbReference>
<organism evidence="4 5">
    <name type="scientific">Candidatus Megaera venefica</name>
    <dbReference type="NCBI Taxonomy" id="2055910"/>
    <lineage>
        <taxon>Bacteria</taxon>
        <taxon>Pseudomonadati</taxon>
        <taxon>Pseudomonadota</taxon>
        <taxon>Alphaproteobacteria</taxon>
        <taxon>Rickettsiales</taxon>
        <taxon>Rickettsiaceae</taxon>
        <taxon>Candidatus Megaera</taxon>
    </lineage>
</organism>
<dbReference type="CDD" id="cd00956">
    <property type="entry name" value="Transaldolase_FSA"/>
    <property type="match status" value="1"/>
</dbReference>
<keyword evidence="3" id="KW-0704">Schiff base</keyword>
<comment type="caution">
    <text evidence="4">The sequence shown here is derived from an EMBL/GenBank/DDBJ whole genome shotgun (WGS) entry which is preliminary data.</text>
</comment>